<keyword evidence="2" id="KW-0235">DNA replication</keyword>
<dbReference type="eggNOG" id="KOG2543">
    <property type="taxonomic scope" value="Eukaryota"/>
</dbReference>
<dbReference type="InterPro" id="IPR048866">
    <property type="entry name" value="ORC5_lid"/>
</dbReference>
<evidence type="ECO:0000313" key="7">
    <source>
        <dbReference type="Proteomes" id="UP000007431"/>
    </source>
</evidence>
<evidence type="ECO:0000256" key="2">
    <source>
        <dbReference type="ARBA" id="ARBA00022705"/>
    </source>
</evidence>
<dbReference type="HOGENOM" id="CLU_022443_1_0_1"/>
<keyword evidence="3" id="KW-0539">Nucleus</keyword>
<dbReference type="AlphaFoldDB" id="D8QB33"/>
<dbReference type="InterPro" id="IPR020796">
    <property type="entry name" value="ORC5"/>
</dbReference>
<accession>D8QB33</accession>
<dbReference type="Pfam" id="PF14630">
    <property type="entry name" value="ORC5_C"/>
    <property type="match status" value="1"/>
</dbReference>
<evidence type="ECO:0000313" key="6">
    <source>
        <dbReference type="EMBL" id="EFI94283.1"/>
    </source>
</evidence>
<dbReference type="PANTHER" id="PTHR12705">
    <property type="entry name" value="ORIGIN RECOGNITION COMPLEX SUBUNIT 5"/>
    <property type="match status" value="1"/>
</dbReference>
<dbReference type="Pfam" id="PF21639">
    <property type="entry name" value="ORC5_lid"/>
    <property type="match status" value="1"/>
</dbReference>
<dbReference type="InParanoid" id="D8QB33"/>
<reference evidence="6 7" key="1">
    <citation type="journal article" date="2010" name="Nat. Biotechnol.">
        <title>Genome sequence of the model mushroom Schizophyllum commune.</title>
        <authorList>
            <person name="Ohm R.A."/>
            <person name="de Jong J.F."/>
            <person name="Lugones L.G."/>
            <person name="Aerts A."/>
            <person name="Kothe E."/>
            <person name="Stajich J.E."/>
            <person name="de Vries R.P."/>
            <person name="Record E."/>
            <person name="Levasseur A."/>
            <person name="Baker S.E."/>
            <person name="Bartholomew K.A."/>
            <person name="Coutinho P.M."/>
            <person name="Erdmann S."/>
            <person name="Fowler T.J."/>
            <person name="Gathman A.C."/>
            <person name="Lombard V."/>
            <person name="Henrissat B."/>
            <person name="Knabe N."/>
            <person name="Kuees U."/>
            <person name="Lilly W.W."/>
            <person name="Lindquist E."/>
            <person name="Lucas S."/>
            <person name="Magnuson J.K."/>
            <person name="Piumi F."/>
            <person name="Raudaskoski M."/>
            <person name="Salamov A."/>
            <person name="Schmutz J."/>
            <person name="Schwarze F.W.M.R."/>
            <person name="vanKuyk P.A."/>
            <person name="Horton J.S."/>
            <person name="Grigoriev I.V."/>
            <person name="Woesten H.A.B."/>
        </authorList>
    </citation>
    <scope>NUCLEOTIDE SEQUENCE [LARGE SCALE GENOMIC DNA]</scope>
    <source>
        <strain evidence="7">H4-8 / FGSC 9210</strain>
    </source>
</reference>
<dbReference type="EMBL" id="GL377309">
    <property type="protein sequence ID" value="EFI94283.1"/>
    <property type="molecule type" value="Genomic_DNA"/>
</dbReference>
<sequence length="491" mass="54252">MATEVAPGLVSQEENLLQLESLLASGVSPPFIYQLALEDATIRYAVVNAVACFTARLLFDAIINDLADWTPDWENDCTSWGDGKWGENLDGFIHGLQTFSAEQTPSPRLVIALEHAERIPAEVLVPLTELAKLSRLNLTVIMLSDVRWEDLRPTLASAIDPYYIDVAPPSKEDADLDIPIPPTSYHPALRQVYAVFVNMLCDVCFPYTRDVTELQYIAAARWPGFVQPILDAHEELVKEHEEAVAARMAEDDADGLEELGDTPELVAPDQESIISLTARFRSSIANALDALLPRKVSAKAWADAQALKEGQSTDPKHDSSRENRAPLVDLPRMSKFILVAAFLASSNPAKSDLRMFGRGLDERGKKRKARRVNTIKGGQQKVPLQLAGPAAFPLDRMLAILGALLEEYDADTRPLAPQYQIPGEYTDAEIGRVAVYGAIGQLTKIRLLDRTTPNERLDGPPMFKARITHEVALELAKQLGLPLNDLLYEQM</sequence>
<evidence type="ECO:0000256" key="3">
    <source>
        <dbReference type="ARBA" id="ARBA00023242"/>
    </source>
</evidence>
<feature type="domain" description="Origin recognition complex subunit 5 C-terminal" evidence="4">
    <location>
        <begin position="330"/>
        <end position="487"/>
    </location>
</feature>
<evidence type="ECO:0008006" key="8">
    <source>
        <dbReference type="Google" id="ProtNLM"/>
    </source>
</evidence>
<evidence type="ECO:0000259" key="4">
    <source>
        <dbReference type="Pfam" id="PF14630"/>
    </source>
</evidence>
<organism evidence="7">
    <name type="scientific">Schizophyllum commune (strain H4-8 / FGSC 9210)</name>
    <name type="common">Split gill fungus</name>
    <dbReference type="NCBI Taxonomy" id="578458"/>
    <lineage>
        <taxon>Eukaryota</taxon>
        <taxon>Fungi</taxon>
        <taxon>Dikarya</taxon>
        <taxon>Basidiomycota</taxon>
        <taxon>Agaricomycotina</taxon>
        <taxon>Agaricomycetes</taxon>
        <taxon>Agaricomycetidae</taxon>
        <taxon>Agaricales</taxon>
        <taxon>Schizophyllaceae</taxon>
        <taxon>Schizophyllum</taxon>
    </lineage>
</organism>
<keyword evidence="7" id="KW-1185">Reference proteome</keyword>
<dbReference type="GO" id="GO:0003688">
    <property type="term" value="F:DNA replication origin binding"/>
    <property type="evidence" value="ECO:0007669"/>
    <property type="project" value="TreeGrafter"/>
</dbReference>
<protein>
    <recommendedName>
        <fullName evidence="8">Origin recognition complex subunit 5</fullName>
    </recommendedName>
</protein>
<dbReference type="OMA" id="QLRRWHG"/>
<dbReference type="PANTHER" id="PTHR12705:SF0">
    <property type="entry name" value="ORIGIN RECOGNITION COMPLEX SUBUNIT 5"/>
    <property type="match status" value="1"/>
</dbReference>
<dbReference type="GO" id="GO:0006270">
    <property type="term" value="P:DNA replication initiation"/>
    <property type="evidence" value="ECO:0007669"/>
    <property type="project" value="TreeGrafter"/>
</dbReference>
<comment type="subcellular location">
    <subcellularLocation>
        <location evidence="1">Nucleus</location>
    </subcellularLocation>
</comment>
<dbReference type="VEuPathDB" id="FungiDB:SCHCODRAFT_02690849"/>
<dbReference type="Proteomes" id="UP000007431">
    <property type="component" value="Unassembled WGS sequence"/>
</dbReference>
<gene>
    <name evidence="6" type="ORF">SCHCODRAFT_16687</name>
</gene>
<dbReference type="InterPro" id="IPR047088">
    <property type="entry name" value="ORC5_C"/>
</dbReference>
<dbReference type="STRING" id="578458.D8QB33"/>
<dbReference type="GO" id="GO:0005664">
    <property type="term" value="C:nuclear origin of replication recognition complex"/>
    <property type="evidence" value="ECO:0007669"/>
    <property type="project" value="TreeGrafter"/>
</dbReference>
<evidence type="ECO:0000256" key="1">
    <source>
        <dbReference type="ARBA" id="ARBA00004123"/>
    </source>
</evidence>
<name>D8QB33_SCHCM</name>
<proteinExistence type="predicted"/>
<evidence type="ECO:0000259" key="5">
    <source>
        <dbReference type="Pfam" id="PF21639"/>
    </source>
</evidence>
<feature type="domain" description="ORC5 lid" evidence="5">
    <location>
        <begin position="193"/>
        <end position="232"/>
    </location>
</feature>